<gene>
    <name evidence="1" type="ORF">EIN_227540</name>
</gene>
<feature type="non-terminal residue" evidence="1">
    <location>
        <position position="179"/>
    </location>
</feature>
<dbReference type="AlphaFoldDB" id="A0A0A1U2P1"/>
<proteinExistence type="predicted"/>
<evidence type="ECO:0000313" key="1">
    <source>
        <dbReference type="EMBL" id="ELP88341.1"/>
    </source>
</evidence>
<dbReference type="GeneID" id="14887113"/>
<evidence type="ECO:0000313" key="2">
    <source>
        <dbReference type="Proteomes" id="UP000014680"/>
    </source>
</evidence>
<organism evidence="1 2">
    <name type="scientific">Entamoeba invadens IP1</name>
    <dbReference type="NCBI Taxonomy" id="370355"/>
    <lineage>
        <taxon>Eukaryota</taxon>
        <taxon>Amoebozoa</taxon>
        <taxon>Evosea</taxon>
        <taxon>Archamoebae</taxon>
        <taxon>Mastigamoebida</taxon>
        <taxon>Entamoebidae</taxon>
        <taxon>Entamoeba</taxon>
    </lineage>
</organism>
<reference evidence="1 2" key="1">
    <citation type="submission" date="2012-10" db="EMBL/GenBank/DDBJ databases">
        <authorList>
            <person name="Zafar N."/>
            <person name="Inman J."/>
            <person name="Hall N."/>
            <person name="Lorenzi H."/>
            <person name="Caler E."/>
        </authorList>
    </citation>
    <scope>NUCLEOTIDE SEQUENCE [LARGE SCALE GENOMIC DNA]</scope>
    <source>
        <strain evidence="1 2">IP1</strain>
    </source>
</reference>
<name>A0A0A1U2P1_ENTIV</name>
<dbReference type="EMBL" id="KB206756">
    <property type="protein sequence ID" value="ELP88341.1"/>
    <property type="molecule type" value="Genomic_DNA"/>
</dbReference>
<dbReference type="RefSeq" id="XP_004255112.1">
    <property type="nucleotide sequence ID" value="XM_004255064.1"/>
</dbReference>
<accession>A0A0A1U2P1</accession>
<keyword evidence="2" id="KW-1185">Reference proteome</keyword>
<dbReference type="VEuPathDB" id="AmoebaDB:EIN_227540"/>
<sequence length="179" mass="21216">MPLKDILHHSTDLETLVKTFDTDISKLLVSFSNEKKALILIHNINKMNKKKMRVDKRSTFLVLMYQMMNSSIGTDFNKLIDINEIDFSKFPLPSFCFNQELLIFGKFLEFKKNKKTEYEKSQTNIFNLEVALEQLHHKMELVNHIIKAKIHLQYWDSKQNTPSRRILFYEVSKAVIEMN</sequence>
<dbReference type="KEGG" id="eiv:EIN_227540"/>
<protein>
    <submittedName>
        <fullName evidence="1">Uncharacterized protein</fullName>
    </submittedName>
</protein>
<dbReference type="Proteomes" id="UP000014680">
    <property type="component" value="Unassembled WGS sequence"/>
</dbReference>